<evidence type="ECO:0000256" key="4">
    <source>
        <dbReference type="ARBA" id="ARBA00022692"/>
    </source>
</evidence>
<evidence type="ECO:0000256" key="5">
    <source>
        <dbReference type="ARBA" id="ARBA00022989"/>
    </source>
</evidence>
<reference evidence="14 15" key="1">
    <citation type="submission" date="2016-12" db="EMBL/GenBank/DDBJ databases">
        <title>Domibacillus sp. SAOS 44 whole genome sequencing.</title>
        <authorList>
            <person name="Verma A."/>
            <person name="Krishnamurthi S."/>
        </authorList>
    </citation>
    <scope>NUCLEOTIDE SEQUENCE [LARGE SCALE GENOMIC DNA]</scope>
    <source>
        <strain evidence="14 15">SAOS 44</strain>
    </source>
</reference>
<evidence type="ECO:0000256" key="2">
    <source>
        <dbReference type="ARBA" id="ARBA00022475"/>
    </source>
</evidence>
<comment type="caution">
    <text evidence="14">The sequence shown here is derived from an EMBL/GenBank/DDBJ whole genome shotgun (WGS) entry which is preliminary data.</text>
</comment>
<evidence type="ECO:0008006" key="16">
    <source>
        <dbReference type="Google" id="ProtNLM"/>
    </source>
</evidence>
<dbReference type="GO" id="GO:0005886">
    <property type="term" value="C:plasma membrane"/>
    <property type="evidence" value="ECO:0007669"/>
    <property type="project" value="UniProtKB-SubCell"/>
</dbReference>
<evidence type="ECO:0000313" key="14">
    <source>
        <dbReference type="EMBL" id="OKL35633.1"/>
    </source>
</evidence>
<protein>
    <recommendedName>
        <fullName evidence="16">Chemotaxis protein</fullName>
    </recommendedName>
</protein>
<evidence type="ECO:0000256" key="1">
    <source>
        <dbReference type="ARBA" id="ARBA00004651"/>
    </source>
</evidence>
<dbReference type="Pfam" id="PF00672">
    <property type="entry name" value="HAMP"/>
    <property type="match status" value="1"/>
</dbReference>
<keyword evidence="2" id="KW-1003">Cell membrane</keyword>
<keyword evidence="15" id="KW-1185">Reference proteome</keyword>
<keyword evidence="6 11" id="KW-0472">Membrane</keyword>
<dbReference type="InterPro" id="IPR033479">
    <property type="entry name" value="dCache_1"/>
</dbReference>
<evidence type="ECO:0000259" key="12">
    <source>
        <dbReference type="PROSITE" id="PS50111"/>
    </source>
</evidence>
<dbReference type="SUPFAM" id="SSF58104">
    <property type="entry name" value="Methyl-accepting chemotaxis protein (MCP) signaling domain"/>
    <property type="match status" value="1"/>
</dbReference>
<dbReference type="PROSITE" id="PS50111">
    <property type="entry name" value="CHEMOTAXIS_TRANSDUC_2"/>
    <property type="match status" value="1"/>
</dbReference>
<dbReference type="AlphaFoldDB" id="A0A1Q5P0D9"/>
<dbReference type="PROSITE" id="PS50885">
    <property type="entry name" value="HAMP"/>
    <property type="match status" value="1"/>
</dbReference>
<evidence type="ECO:0000256" key="8">
    <source>
        <dbReference type="ARBA" id="ARBA00029447"/>
    </source>
</evidence>
<dbReference type="InterPro" id="IPR004089">
    <property type="entry name" value="MCPsignal_dom"/>
</dbReference>
<keyword evidence="3" id="KW-0145">Chemotaxis</keyword>
<evidence type="ECO:0000256" key="11">
    <source>
        <dbReference type="SAM" id="Phobius"/>
    </source>
</evidence>
<evidence type="ECO:0000256" key="9">
    <source>
        <dbReference type="PROSITE-ProRule" id="PRU00284"/>
    </source>
</evidence>
<feature type="domain" description="Methyl-accepting transducer" evidence="12">
    <location>
        <begin position="401"/>
        <end position="651"/>
    </location>
</feature>
<feature type="region of interest" description="Disordered" evidence="10">
    <location>
        <begin position="651"/>
        <end position="671"/>
    </location>
</feature>
<dbReference type="GO" id="GO:0006935">
    <property type="term" value="P:chemotaxis"/>
    <property type="evidence" value="ECO:0007669"/>
    <property type="project" value="UniProtKB-KW"/>
</dbReference>
<evidence type="ECO:0000256" key="10">
    <source>
        <dbReference type="SAM" id="MobiDB-lite"/>
    </source>
</evidence>
<evidence type="ECO:0000256" key="7">
    <source>
        <dbReference type="ARBA" id="ARBA00023224"/>
    </source>
</evidence>
<dbReference type="RefSeq" id="WP_073712615.1">
    <property type="nucleotide sequence ID" value="NZ_MRWQ01000015.1"/>
</dbReference>
<evidence type="ECO:0000256" key="3">
    <source>
        <dbReference type="ARBA" id="ARBA00022500"/>
    </source>
</evidence>
<dbReference type="Pfam" id="PF02743">
    <property type="entry name" value="dCache_1"/>
    <property type="match status" value="1"/>
</dbReference>
<dbReference type="Pfam" id="PF00015">
    <property type="entry name" value="MCPsignal"/>
    <property type="match status" value="1"/>
</dbReference>
<dbReference type="CDD" id="cd11386">
    <property type="entry name" value="MCP_signal"/>
    <property type="match status" value="1"/>
</dbReference>
<keyword evidence="4 11" id="KW-0812">Transmembrane</keyword>
<dbReference type="STRING" id="1714354.BLL40_14685"/>
<dbReference type="InterPro" id="IPR003660">
    <property type="entry name" value="HAMP_dom"/>
</dbReference>
<feature type="transmembrane region" description="Helical" evidence="11">
    <location>
        <begin position="307"/>
        <end position="325"/>
    </location>
</feature>
<dbReference type="Proteomes" id="UP000186524">
    <property type="component" value="Unassembled WGS sequence"/>
</dbReference>
<dbReference type="PANTHER" id="PTHR32089">
    <property type="entry name" value="METHYL-ACCEPTING CHEMOTAXIS PROTEIN MCPB"/>
    <property type="match status" value="1"/>
</dbReference>
<dbReference type="Gene3D" id="1.10.287.950">
    <property type="entry name" value="Methyl-accepting chemotaxis protein"/>
    <property type="match status" value="1"/>
</dbReference>
<keyword evidence="5 11" id="KW-1133">Transmembrane helix</keyword>
<evidence type="ECO:0000259" key="13">
    <source>
        <dbReference type="PROSITE" id="PS50885"/>
    </source>
</evidence>
<dbReference type="SMART" id="SM00283">
    <property type="entry name" value="MA"/>
    <property type="match status" value="1"/>
</dbReference>
<dbReference type="Gene3D" id="3.30.450.20">
    <property type="entry name" value="PAS domain"/>
    <property type="match status" value="1"/>
</dbReference>
<comment type="subcellular location">
    <subcellularLocation>
        <location evidence="1">Cell membrane</location>
        <topology evidence="1">Multi-pass membrane protein</topology>
    </subcellularLocation>
</comment>
<dbReference type="EMBL" id="MRWQ01000015">
    <property type="protein sequence ID" value="OKL35633.1"/>
    <property type="molecule type" value="Genomic_DNA"/>
</dbReference>
<feature type="transmembrane region" description="Helical" evidence="11">
    <location>
        <begin position="12"/>
        <end position="33"/>
    </location>
</feature>
<accession>A0A1Q5P0D9</accession>
<dbReference type="CDD" id="cd12912">
    <property type="entry name" value="PDC2_MCP_like"/>
    <property type="match status" value="1"/>
</dbReference>
<dbReference type="GO" id="GO:0007165">
    <property type="term" value="P:signal transduction"/>
    <property type="evidence" value="ECO:0007669"/>
    <property type="project" value="UniProtKB-KW"/>
</dbReference>
<dbReference type="PANTHER" id="PTHR32089:SF114">
    <property type="entry name" value="METHYL-ACCEPTING CHEMOTAXIS PROTEIN MCPB"/>
    <property type="match status" value="1"/>
</dbReference>
<gene>
    <name evidence="14" type="ORF">BLL40_14685</name>
</gene>
<organism evidence="14 15">
    <name type="scientific">Domibacillus mangrovi</name>
    <dbReference type="NCBI Taxonomy" id="1714354"/>
    <lineage>
        <taxon>Bacteria</taxon>
        <taxon>Bacillati</taxon>
        <taxon>Bacillota</taxon>
        <taxon>Bacilli</taxon>
        <taxon>Bacillales</taxon>
        <taxon>Bacillaceae</taxon>
        <taxon>Domibacillus</taxon>
    </lineage>
</organism>
<comment type="similarity">
    <text evidence="8">Belongs to the methyl-accepting chemotaxis (MCP) protein family.</text>
</comment>
<dbReference type="Gene3D" id="6.10.340.10">
    <property type="match status" value="1"/>
</dbReference>
<evidence type="ECO:0000256" key="6">
    <source>
        <dbReference type="ARBA" id="ARBA00023136"/>
    </source>
</evidence>
<evidence type="ECO:0000313" key="15">
    <source>
        <dbReference type="Proteomes" id="UP000186524"/>
    </source>
</evidence>
<dbReference type="OrthoDB" id="9760371at2"/>
<proteinExistence type="inferred from homology"/>
<sequence length="688" mass="76116">MFKKIRSIQAQFIATSAIGILFTLLIVGGIMSYQITKQAKNDFLDNSKEQMMIVEKSIGIFYDQIDKDIQMMAQHPLIMQADTSITTYKNNSQEVQMTPSKNGGLEQKIYDAFKLYADTHPDTMYVYLATKEGAYLTWPETKINENYDPTTRGWYQTAIGGNGDIVRTAPYIDSITNSMGTSNVKTFTDKNGKLLGTIGIDVQQSVISDMLNEMRTGNTGFSMIVHNTGIIMADGNNAKNNFKKIEEVKIEGLTKVLSKDIKPFYATIKGKKYMVSPYKVKNTDWTLASFISEDELTSGAKEMTKTILLISVIVLIFTLLLNILISKRITTPIIKSAESLKIIASGDFSQEIDTKYLSRKDEIGTISNSIRDMRNSLKQLVEEIIIVSNNVTSESEELTQYADAVTTGSQQIATTMDELANGAEIQAHSSSSLNEKMIQFSQEIMHIVDKGEDIKDQSHTMLKMTNNGSEYMEESIRKMDHINDKVKHSLSMVKGLDNKTNEITKLVKVIEEVAEQTNLLALNASIEAARAGEQGKGFAVVANEVRKLAEQVGHSISDITNIVKDIQLESKQVVKSLDDGYELVNEGTSQIQTTGETFKNLKETIHLVGTQIEEMASSLYTVLDNTKSINDSIENIASVSEEAAAGIEQVSATAQESSSSMDEVSGSAKSLEESAANLNDLIQQFKIK</sequence>
<feature type="domain" description="HAMP" evidence="13">
    <location>
        <begin position="327"/>
        <end position="382"/>
    </location>
</feature>
<name>A0A1Q5P0D9_9BACI</name>
<dbReference type="CDD" id="cd06225">
    <property type="entry name" value="HAMP"/>
    <property type="match status" value="1"/>
</dbReference>
<dbReference type="SMART" id="SM00304">
    <property type="entry name" value="HAMP"/>
    <property type="match status" value="1"/>
</dbReference>
<dbReference type="CDD" id="cd18773">
    <property type="entry name" value="PDC1_HK_sensor"/>
    <property type="match status" value="1"/>
</dbReference>
<keyword evidence="7 9" id="KW-0807">Transducer</keyword>
<feature type="compositionally biased region" description="Low complexity" evidence="10">
    <location>
        <begin position="657"/>
        <end position="667"/>
    </location>
</feature>